<gene>
    <name evidence="1" type="ORF">CA3LBN_004530</name>
</gene>
<keyword evidence="2" id="KW-1185">Reference proteome</keyword>
<accession>A0ABX8IA71</accession>
<dbReference type="Proteomes" id="UP000825434">
    <property type="component" value="Chromosome 7"/>
</dbReference>
<protein>
    <submittedName>
        <fullName evidence="1">Uncharacterized protein</fullName>
    </submittedName>
</protein>
<proteinExistence type="predicted"/>
<reference evidence="1 2" key="1">
    <citation type="submission" date="2021-06" db="EMBL/GenBank/DDBJ databases">
        <title>Candida outbreak in Lebanon.</title>
        <authorList>
            <person name="Finianos M."/>
        </authorList>
    </citation>
    <scope>NUCLEOTIDE SEQUENCE [LARGE SCALE GENOMIC DNA]</scope>
    <source>
        <strain evidence="1">CA3LBN</strain>
    </source>
</reference>
<evidence type="ECO:0000313" key="1">
    <source>
        <dbReference type="EMBL" id="QWU90169.1"/>
    </source>
</evidence>
<name>A0ABX8IA71_9ASCO</name>
<evidence type="ECO:0000313" key="2">
    <source>
        <dbReference type="Proteomes" id="UP000825434"/>
    </source>
</evidence>
<organism evidence="1 2">
    <name type="scientific">Candidozyma haemuli</name>
    <dbReference type="NCBI Taxonomy" id="45357"/>
    <lineage>
        <taxon>Eukaryota</taxon>
        <taxon>Fungi</taxon>
        <taxon>Dikarya</taxon>
        <taxon>Ascomycota</taxon>
        <taxon>Saccharomycotina</taxon>
        <taxon>Pichiomycetes</taxon>
        <taxon>Metschnikowiaceae</taxon>
        <taxon>Candidozyma</taxon>
    </lineage>
</organism>
<dbReference type="EMBL" id="CP076667">
    <property type="protein sequence ID" value="QWU90169.1"/>
    <property type="molecule type" value="Genomic_DNA"/>
</dbReference>
<sequence>MWWKETYFTDFSLSEEEAVTDENDPVLSFEGTVEYLFTEMSKCFFEEQSQFASKQIGRILHSNCVLNLSAIPESDDHFTMDVISGSCYDLTDEALTPLIRRCAWGSAKMYKENIQTISDRMNVLFERHYRGKLLQKEESTYEEGLSLALDLEEANELIDCHHESLDKVQLMIACIFIGNLRIIHNKAHFRGTKSSELLQSLERQVPPLVYGEHRLNWVGEASTQDICEKIHDLMSKNGEMEDPELRARFAFTKSELTLENFLWAKVLYKPTSRAQSYFKNNFLNPHDKILSWLNRDKIQATWEQADVLVRLGLDMVPPKRATVDRIRRNLKYALQKSPSKRKLSAVVSSIERAKPYRVVYDTYDMSWHTYDECPEIEHDD</sequence>